<reference evidence="3" key="1">
    <citation type="submission" date="2018-01" db="EMBL/GenBank/DDBJ databases">
        <title>Genetic characterization of Indian Swinepox virus.</title>
        <authorList>
            <person name="Kumar A."/>
            <person name="Fyaz A."/>
            <person name="Bano R."/>
            <person name="Venkatesan G."/>
            <person name="Pandey A.B."/>
            <person name="Ramakrishnan M.A."/>
        </authorList>
    </citation>
    <scope>NUCLEOTIDE SEQUENCE</scope>
    <source>
        <strain evidence="1">SWPV/Karnal/isolate-S1/IVRI-M/2015</strain>
        <strain evidence="2">SWPV/Karnal/isolate-S2/IVRI-M/2015</strain>
        <strain evidence="3">SWPV/Karnal/isolate-S3/IVRI-M/2015</strain>
    </source>
</reference>
<dbReference type="EMBL" id="MG792013">
    <property type="protein sequence ID" value="AYO27561.1"/>
    <property type="molecule type" value="Genomic_DNA"/>
</dbReference>
<name>A0A3G2QWQ3_SWPV</name>
<evidence type="ECO:0000313" key="3">
    <source>
        <dbReference type="EMBL" id="AYO27563.1"/>
    </source>
</evidence>
<dbReference type="InterPro" id="IPR022819">
    <property type="entry name" value="Poxvirus_Bcl-2-like"/>
</dbReference>
<dbReference type="SMR" id="A0A3G2QWQ3"/>
<sequence length="153" mass="17759">METNYIYRNDFFDNDDITMALLDYLYWSCVSYRCRDPAGKLFAVFESFKRDAEFVFGENIIGFVKYMFLDSIHGFSHSKSMISTMLKRENCIRESCAVVGLLARAAAYWGGDERPTSASTKVLLLLKELLTDNELKFVKTATIVRLKKYCYRD</sequence>
<protein>
    <submittedName>
        <fullName evidence="3">A52R family protein</fullName>
    </submittedName>
</protein>
<organismHost>
    <name type="scientific">Sus scrofa</name>
    <name type="common">Pig</name>
    <dbReference type="NCBI Taxonomy" id="9823"/>
</organismHost>
<evidence type="ECO:0000313" key="1">
    <source>
        <dbReference type="EMBL" id="AYO27561.1"/>
    </source>
</evidence>
<proteinExistence type="predicted"/>
<evidence type="ECO:0000313" key="2">
    <source>
        <dbReference type="EMBL" id="AYO27562.1"/>
    </source>
</evidence>
<dbReference type="InterPro" id="IPR043018">
    <property type="entry name" value="Poxvirus_sf"/>
</dbReference>
<dbReference type="Gene3D" id="1.10.437.20">
    <property type="entry name" value="dsDNA poxvirus"/>
    <property type="match status" value="1"/>
</dbReference>
<accession>A0A3G2QWQ3</accession>
<dbReference type="EMBL" id="MG792014">
    <property type="protein sequence ID" value="AYO27562.1"/>
    <property type="molecule type" value="Genomic_DNA"/>
</dbReference>
<dbReference type="Pfam" id="PF06227">
    <property type="entry name" value="Poxv_Bcl-2-like"/>
    <property type="match status" value="1"/>
</dbReference>
<dbReference type="EMBL" id="MG792015">
    <property type="protein sequence ID" value="AYO27563.1"/>
    <property type="molecule type" value="Genomic_DNA"/>
</dbReference>
<organism evidence="3">
    <name type="scientific">Swinepox virus</name>
    <name type="common">SWPV</name>
    <dbReference type="NCBI Taxonomy" id="10276"/>
    <lineage>
        <taxon>Viruses</taxon>
        <taxon>Varidnaviria</taxon>
        <taxon>Bamfordvirae</taxon>
        <taxon>Nucleocytoviricota</taxon>
        <taxon>Pokkesviricetes</taxon>
        <taxon>Chitovirales</taxon>
        <taxon>Poxviridae</taxon>
        <taxon>Chordopoxvirinae</taxon>
        <taxon>Suipoxvirus</taxon>
        <taxon>Suipoxvirus swinepox</taxon>
    </lineage>
</organism>